<keyword evidence="1" id="KW-0496">Mitochondrion</keyword>
<protein>
    <submittedName>
        <fullName evidence="1">Uncharacterized protein</fullName>
    </submittedName>
</protein>
<name>A0A1Y0AZT7_9LAMI</name>
<sequence>MGGAVNKDLYVTQRSNRDVYQMNSGCQQTRRLQ</sequence>
<evidence type="ECO:0000313" key="1">
    <source>
        <dbReference type="EMBL" id="ART30649.1"/>
    </source>
</evidence>
<gene>
    <name evidence="1" type="ORF">AEK19_MT0377</name>
</gene>
<proteinExistence type="predicted"/>
<dbReference type="AlphaFoldDB" id="A0A1Y0AZT7"/>
<accession>A0A1Y0AZT7</accession>
<geneLocation type="mitochondrion" evidence="1"/>
<reference evidence="1" key="1">
    <citation type="submission" date="2017-03" db="EMBL/GenBank/DDBJ databases">
        <title>The mitochondrial genome of the carnivorous plant Utricularia reniformis (Lentibulariaceae): structure, comparative analysis and evolutionary landmarks.</title>
        <authorList>
            <person name="Silva S.R."/>
            <person name="Alvarenga D.O."/>
            <person name="Michael T.P."/>
            <person name="Miranda V.F.O."/>
            <person name="Varani A.M."/>
        </authorList>
    </citation>
    <scope>NUCLEOTIDE SEQUENCE</scope>
</reference>
<dbReference type="EMBL" id="KY774314">
    <property type="protein sequence ID" value="ART30649.1"/>
    <property type="molecule type" value="Genomic_DNA"/>
</dbReference>
<organism evidence="1">
    <name type="scientific">Utricularia reniformis</name>
    <dbReference type="NCBI Taxonomy" id="192314"/>
    <lineage>
        <taxon>Eukaryota</taxon>
        <taxon>Viridiplantae</taxon>
        <taxon>Streptophyta</taxon>
        <taxon>Embryophyta</taxon>
        <taxon>Tracheophyta</taxon>
        <taxon>Spermatophyta</taxon>
        <taxon>Magnoliopsida</taxon>
        <taxon>eudicotyledons</taxon>
        <taxon>Gunneridae</taxon>
        <taxon>Pentapetalae</taxon>
        <taxon>asterids</taxon>
        <taxon>lamiids</taxon>
        <taxon>Lamiales</taxon>
        <taxon>Lentibulariaceae</taxon>
        <taxon>Utricularia</taxon>
    </lineage>
</organism>